<evidence type="ECO:0000313" key="4">
    <source>
        <dbReference type="RefSeq" id="XP_017892958.1"/>
    </source>
</evidence>
<dbReference type="Proteomes" id="UP000694925">
    <property type="component" value="Unplaced"/>
</dbReference>
<dbReference type="GO" id="GO:0006325">
    <property type="term" value="P:chromatin organization"/>
    <property type="evidence" value="ECO:0007669"/>
    <property type="project" value="TreeGrafter"/>
</dbReference>
<accession>A0AAJ7JHE2</accession>
<evidence type="ECO:0000313" key="2">
    <source>
        <dbReference type="Proteomes" id="UP000694925"/>
    </source>
</evidence>
<name>A0AAJ7JHE2_9HYME</name>
<dbReference type="PANTHER" id="PTHR28678:SF1">
    <property type="entry name" value="CODANIN-1"/>
    <property type="match status" value="1"/>
</dbReference>
<dbReference type="KEGG" id="ccal:108632726"/>
<gene>
    <name evidence="4" type="primary">LOC108632726</name>
    <name evidence="3" type="synonym">LOC108628350</name>
</gene>
<dbReference type="KEGG" id="ccal:108628350"/>
<reference evidence="3 4" key="1">
    <citation type="submission" date="2025-04" db="UniProtKB">
        <authorList>
            <consortium name="RefSeq"/>
        </authorList>
    </citation>
    <scope>IDENTIFICATION</scope>
    <source>
        <tissue evidence="3 4">Whole body</tissue>
    </source>
</reference>
<protein>
    <submittedName>
        <fullName evidence="3 4">Codanin-1-like</fullName>
    </submittedName>
</protein>
<dbReference type="InterPro" id="IPR040031">
    <property type="entry name" value="Codanin-1"/>
</dbReference>
<dbReference type="PANTHER" id="PTHR28678">
    <property type="entry name" value="CODANIN-1"/>
    <property type="match status" value="1"/>
</dbReference>
<dbReference type="RefSeq" id="XP_017892958.1">
    <property type="nucleotide sequence ID" value="XM_018037469.2"/>
</dbReference>
<dbReference type="InterPro" id="IPR028171">
    <property type="entry name" value="Codanin-1_C"/>
</dbReference>
<proteinExistence type="predicted"/>
<organism evidence="2 4">
    <name type="scientific">Ceratina calcarata</name>
    <dbReference type="NCBI Taxonomy" id="156304"/>
    <lineage>
        <taxon>Eukaryota</taxon>
        <taxon>Metazoa</taxon>
        <taxon>Ecdysozoa</taxon>
        <taxon>Arthropoda</taxon>
        <taxon>Hexapoda</taxon>
        <taxon>Insecta</taxon>
        <taxon>Pterygota</taxon>
        <taxon>Neoptera</taxon>
        <taxon>Endopterygota</taxon>
        <taxon>Hymenoptera</taxon>
        <taxon>Apocrita</taxon>
        <taxon>Aculeata</taxon>
        <taxon>Apoidea</taxon>
        <taxon>Anthophila</taxon>
        <taxon>Apidae</taxon>
        <taxon>Ceratina</taxon>
        <taxon>Zadontomerus</taxon>
    </lineage>
</organism>
<dbReference type="GO" id="GO:0005634">
    <property type="term" value="C:nucleus"/>
    <property type="evidence" value="ECO:0007669"/>
    <property type="project" value="TreeGrafter"/>
</dbReference>
<keyword evidence="2" id="KW-1185">Reference proteome</keyword>
<dbReference type="Pfam" id="PF15296">
    <property type="entry name" value="Codanin-1_C"/>
    <property type="match status" value="1"/>
</dbReference>
<dbReference type="RefSeq" id="XP_017885679.1">
    <property type="nucleotide sequence ID" value="XM_018030190.2"/>
</dbReference>
<dbReference type="GeneID" id="108632726"/>
<dbReference type="AlphaFoldDB" id="A0AAJ7JHE2"/>
<evidence type="ECO:0000313" key="3">
    <source>
        <dbReference type="RefSeq" id="XP_017885679.1"/>
    </source>
</evidence>
<feature type="domain" description="Codanin-1 C-terminal" evidence="1">
    <location>
        <begin position="378"/>
        <end position="487"/>
    </location>
</feature>
<evidence type="ECO:0000259" key="1">
    <source>
        <dbReference type="Pfam" id="PF15296"/>
    </source>
</evidence>
<sequence>MGELNVCFQIDTDNRENFPSAIAFQSFKNQRDTFYKIFRIWEENHSVPGWTFQIALGSKIRSMLTLHNDAINYYHFARLFKSQLLISCIQNRQHAEVEDDEDILQALRQVNPKKLNQLQERLVTPQPSKNQITGPTFPGVQEFFKDFILFAFNPIFYVHLENCLIYEIIELNDTQFNNSEIEDSETTVDEQTQQNFITCLSSLRLLAKMLGLLVALPYRSESNNFKELVATQVEVRSKVLPSINMQLCLHDAIALGKLSLTIPWISEYLAMMDTVSLRLPYYKQTLELLYYIYKAVNHSDFSASDTFLSQQTAILLKSTLNWLFELPNFPKDLYSTWQKMYKVREFRSLKQLDKTHIQKMMLTGEPTVSVNLSKCNLDKLDIINEKTLRICCPTIEASVSVSNPNTNFNNYNPNKHIKPVTSQLKSTKSAGIKHLELQLEEAFFHGQPASTQKTVDFVSERVASTCVKHICNTLLMTSRETNLNNFRKILKRKQEQSLEEQLFINTTNFKASVVNDMNAAATNISKELKDQCETCIPTICELRVTQSIEALLAEDSLPSVKEMCVKIATRLATERIHQWIQSHIVGGSLFIKDMELELNRFLKNNTPLQPIQERKHNQNALSPTTTTDNLRELIWDLLESGDESLTLTTVSTTLDNLYQTLNERADLVVGVERILYSLSTDLALFLVAYRSDLFTVKVQEKFIKVWAMSRCKALESDSPIHRIFSSRNIMLLAQPEKAEIWPMFGKFIKKLIEKDVLDVNSLSDQCVALFRQNWPVPTLRHLSKCLTEVITDFKASDMTTEKVKFLLGWIAETYSEIEFCNSRH</sequence>